<evidence type="ECO:0000256" key="10">
    <source>
        <dbReference type="ARBA" id="ARBA00023004"/>
    </source>
</evidence>
<evidence type="ECO:0000313" key="16">
    <source>
        <dbReference type="Proteomes" id="UP000566711"/>
    </source>
</evidence>
<evidence type="ECO:0000256" key="6">
    <source>
        <dbReference type="ARBA" id="ARBA00022692"/>
    </source>
</evidence>
<feature type="transmembrane region" description="Helical" evidence="13">
    <location>
        <begin position="94"/>
        <end position="113"/>
    </location>
</feature>
<dbReference type="PANTHER" id="PTHR30529:SF1">
    <property type="entry name" value="CYTOCHROME B561 HOMOLOG 2"/>
    <property type="match status" value="1"/>
</dbReference>
<name>A0A7W2EEN8_9BURK</name>
<keyword evidence="11 13" id="KW-0472">Membrane</keyword>
<evidence type="ECO:0000256" key="8">
    <source>
        <dbReference type="ARBA" id="ARBA00022982"/>
    </source>
</evidence>
<dbReference type="PANTHER" id="PTHR30529">
    <property type="entry name" value="CYTOCHROME B561"/>
    <property type="match status" value="1"/>
</dbReference>
<feature type="transmembrane region" description="Helical" evidence="13">
    <location>
        <begin position="20"/>
        <end position="39"/>
    </location>
</feature>
<organism evidence="15 16">
    <name type="scientific">Rugamonas fusca</name>
    <dbReference type="NCBI Taxonomy" id="2758568"/>
    <lineage>
        <taxon>Bacteria</taxon>
        <taxon>Pseudomonadati</taxon>
        <taxon>Pseudomonadota</taxon>
        <taxon>Betaproteobacteria</taxon>
        <taxon>Burkholderiales</taxon>
        <taxon>Oxalobacteraceae</taxon>
        <taxon>Telluria group</taxon>
        <taxon>Rugamonas</taxon>
    </lineage>
</organism>
<keyword evidence="6 13" id="KW-0812">Transmembrane</keyword>
<keyword evidence="10" id="KW-0408">Iron</keyword>
<dbReference type="EMBL" id="JACEZS010000002">
    <property type="protein sequence ID" value="MBA5604514.1"/>
    <property type="molecule type" value="Genomic_DNA"/>
</dbReference>
<evidence type="ECO:0000313" key="15">
    <source>
        <dbReference type="EMBL" id="MBA5604514.1"/>
    </source>
</evidence>
<dbReference type="SUPFAM" id="SSF81342">
    <property type="entry name" value="Transmembrane di-heme cytochromes"/>
    <property type="match status" value="1"/>
</dbReference>
<sequence>MKTVHATVRQYDARTIRLHWLTAGLVIALWCLGETIDWFPRGTARVFARSVHISLGALLGFVVLVRIWWRTTAGEKLPGVGSDAMQILAKVVHLALYACVLAAVVLGVANVWVRGDNLFNLVKVAAFDPGNKALRHTVEEYHEFAANLLLVLAGLHAVAGLVHQYVFKDGVLARMMPGLERR</sequence>
<keyword evidence="16" id="KW-1185">Reference proteome</keyword>
<dbReference type="AlphaFoldDB" id="A0A7W2EEN8"/>
<dbReference type="GO" id="GO:0046872">
    <property type="term" value="F:metal ion binding"/>
    <property type="evidence" value="ECO:0007669"/>
    <property type="project" value="UniProtKB-KW"/>
</dbReference>
<comment type="similarity">
    <text evidence="12">Belongs to the cytochrome b561 family.</text>
</comment>
<dbReference type="Proteomes" id="UP000566711">
    <property type="component" value="Unassembled WGS sequence"/>
</dbReference>
<proteinExistence type="inferred from homology"/>
<feature type="domain" description="Cytochrome b561 bacterial/Ni-hydrogenase" evidence="14">
    <location>
        <begin position="11"/>
        <end position="178"/>
    </location>
</feature>
<dbReference type="InterPro" id="IPR011577">
    <property type="entry name" value="Cyt_b561_bac/Ni-Hgenase"/>
</dbReference>
<keyword evidence="5" id="KW-0349">Heme</keyword>
<evidence type="ECO:0000256" key="7">
    <source>
        <dbReference type="ARBA" id="ARBA00022723"/>
    </source>
</evidence>
<keyword evidence="9 13" id="KW-1133">Transmembrane helix</keyword>
<dbReference type="Gene3D" id="1.20.950.20">
    <property type="entry name" value="Transmembrane di-heme cytochromes, Chain C"/>
    <property type="match status" value="1"/>
</dbReference>
<reference evidence="15 16" key="1">
    <citation type="submission" date="2020-07" db="EMBL/GenBank/DDBJ databases">
        <title>Novel species isolated from subtropical streams in China.</title>
        <authorList>
            <person name="Lu H."/>
        </authorList>
    </citation>
    <scope>NUCLEOTIDE SEQUENCE [LARGE SCALE GENOMIC DNA]</scope>
    <source>
        <strain evidence="15 16">FT3S</strain>
    </source>
</reference>
<protein>
    <submittedName>
        <fullName evidence="15">Cytochrome b</fullName>
    </submittedName>
</protein>
<dbReference type="GO" id="GO:0005886">
    <property type="term" value="C:plasma membrane"/>
    <property type="evidence" value="ECO:0007669"/>
    <property type="project" value="UniProtKB-SubCell"/>
</dbReference>
<keyword evidence="3" id="KW-0813">Transport</keyword>
<feature type="transmembrane region" description="Helical" evidence="13">
    <location>
        <begin position="51"/>
        <end position="69"/>
    </location>
</feature>
<evidence type="ECO:0000256" key="12">
    <source>
        <dbReference type="ARBA" id="ARBA00037975"/>
    </source>
</evidence>
<comment type="subcellular location">
    <subcellularLocation>
        <location evidence="2">Cell membrane</location>
        <topology evidence="2">Multi-pass membrane protein</topology>
    </subcellularLocation>
</comment>
<comment type="caution">
    <text evidence="15">The sequence shown here is derived from an EMBL/GenBank/DDBJ whole genome shotgun (WGS) entry which is preliminary data.</text>
</comment>
<dbReference type="InterPro" id="IPR052168">
    <property type="entry name" value="Cytochrome_b561_oxidase"/>
</dbReference>
<evidence type="ECO:0000256" key="3">
    <source>
        <dbReference type="ARBA" id="ARBA00022448"/>
    </source>
</evidence>
<dbReference type="GO" id="GO:0022904">
    <property type="term" value="P:respiratory electron transport chain"/>
    <property type="evidence" value="ECO:0007669"/>
    <property type="project" value="InterPro"/>
</dbReference>
<feature type="transmembrane region" description="Helical" evidence="13">
    <location>
        <begin position="144"/>
        <end position="167"/>
    </location>
</feature>
<evidence type="ECO:0000256" key="5">
    <source>
        <dbReference type="ARBA" id="ARBA00022617"/>
    </source>
</evidence>
<gene>
    <name evidence="15" type="ORF">H3H36_03960</name>
</gene>
<keyword evidence="4" id="KW-1003">Cell membrane</keyword>
<evidence type="ECO:0000256" key="2">
    <source>
        <dbReference type="ARBA" id="ARBA00004651"/>
    </source>
</evidence>
<evidence type="ECO:0000256" key="1">
    <source>
        <dbReference type="ARBA" id="ARBA00001970"/>
    </source>
</evidence>
<dbReference type="RefSeq" id="WP_182214312.1">
    <property type="nucleotide sequence ID" value="NZ_JACEZS010000002.1"/>
</dbReference>
<accession>A0A7W2EEN8</accession>
<evidence type="ECO:0000256" key="13">
    <source>
        <dbReference type="SAM" id="Phobius"/>
    </source>
</evidence>
<evidence type="ECO:0000259" key="14">
    <source>
        <dbReference type="Pfam" id="PF01292"/>
    </source>
</evidence>
<dbReference type="InterPro" id="IPR016174">
    <property type="entry name" value="Di-haem_cyt_TM"/>
</dbReference>
<keyword evidence="8" id="KW-0249">Electron transport</keyword>
<comment type="cofactor">
    <cofactor evidence="1">
        <name>heme b</name>
        <dbReference type="ChEBI" id="CHEBI:60344"/>
    </cofactor>
</comment>
<keyword evidence="7" id="KW-0479">Metal-binding</keyword>
<evidence type="ECO:0000256" key="4">
    <source>
        <dbReference type="ARBA" id="ARBA00022475"/>
    </source>
</evidence>
<evidence type="ECO:0000256" key="11">
    <source>
        <dbReference type="ARBA" id="ARBA00023136"/>
    </source>
</evidence>
<dbReference type="GO" id="GO:0020037">
    <property type="term" value="F:heme binding"/>
    <property type="evidence" value="ECO:0007669"/>
    <property type="project" value="TreeGrafter"/>
</dbReference>
<dbReference type="Pfam" id="PF01292">
    <property type="entry name" value="Ni_hydr_CYTB"/>
    <property type="match status" value="1"/>
</dbReference>
<dbReference type="GO" id="GO:0009055">
    <property type="term" value="F:electron transfer activity"/>
    <property type="evidence" value="ECO:0007669"/>
    <property type="project" value="InterPro"/>
</dbReference>
<evidence type="ECO:0000256" key="9">
    <source>
        <dbReference type="ARBA" id="ARBA00022989"/>
    </source>
</evidence>